<evidence type="ECO:0000313" key="2">
    <source>
        <dbReference type="EMBL" id="CAE8619514.1"/>
    </source>
</evidence>
<dbReference type="AlphaFoldDB" id="A0A813G5G1"/>
<feature type="region of interest" description="Disordered" evidence="1">
    <location>
        <begin position="52"/>
        <end position="73"/>
    </location>
</feature>
<dbReference type="OrthoDB" id="10551172at2759"/>
<evidence type="ECO:0000313" key="3">
    <source>
        <dbReference type="Proteomes" id="UP000654075"/>
    </source>
</evidence>
<dbReference type="EMBL" id="CAJNNV010027142">
    <property type="protein sequence ID" value="CAE8619514.1"/>
    <property type="molecule type" value="Genomic_DNA"/>
</dbReference>
<organism evidence="2 3">
    <name type="scientific">Polarella glacialis</name>
    <name type="common">Dinoflagellate</name>
    <dbReference type="NCBI Taxonomy" id="89957"/>
    <lineage>
        <taxon>Eukaryota</taxon>
        <taxon>Sar</taxon>
        <taxon>Alveolata</taxon>
        <taxon>Dinophyceae</taxon>
        <taxon>Suessiales</taxon>
        <taxon>Suessiaceae</taxon>
        <taxon>Polarella</taxon>
    </lineage>
</organism>
<feature type="non-terminal residue" evidence="2">
    <location>
        <position position="1"/>
    </location>
</feature>
<name>A0A813G5G1_POLGL</name>
<reference evidence="2" key="1">
    <citation type="submission" date="2021-02" db="EMBL/GenBank/DDBJ databases">
        <authorList>
            <person name="Dougan E. K."/>
            <person name="Rhodes N."/>
            <person name="Thang M."/>
            <person name="Chan C."/>
        </authorList>
    </citation>
    <scope>NUCLEOTIDE SEQUENCE</scope>
</reference>
<keyword evidence="3" id="KW-1185">Reference proteome</keyword>
<comment type="caution">
    <text evidence="2">The sequence shown here is derived from an EMBL/GenBank/DDBJ whole genome shotgun (WGS) entry which is preliminary data.</text>
</comment>
<protein>
    <submittedName>
        <fullName evidence="2">Uncharacterized protein</fullName>
    </submittedName>
</protein>
<proteinExistence type="predicted"/>
<sequence length="108" mass="12465">SYFLKSQSLPDLMRHYQTHRGFHHQLEALKQPPVKRKIPVLSTESANALCLPRSVPGSRHGSNRNTKTGKRETWEEFWQDPKCVRDMFQPGTLALRCPGPPPKWMLTT</sequence>
<gene>
    <name evidence="2" type="ORF">PGLA1383_LOCUS37102</name>
</gene>
<accession>A0A813G5G1</accession>
<evidence type="ECO:0000256" key="1">
    <source>
        <dbReference type="SAM" id="MobiDB-lite"/>
    </source>
</evidence>
<dbReference type="Proteomes" id="UP000654075">
    <property type="component" value="Unassembled WGS sequence"/>
</dbReference>